<comment type="caution">
    <text evidence="4">The sequence shown here is derived from an EMBL/GenBank/DDBJ whole genome shotgun (WGS) entry which is preliminary data.</text>
</comment>
<dbReference type="CDD" id="cd00067">
    <property type="entry name" value="GAL4"/>
    <property type="match status" value="1"/>
</dbReference>
<dbReference type="InterPro" id="IPR036864">
    <property type="entry name" value="Zn2-C6_fun-type_DNA-bd_sf"/>
</dbReference>
<dbReference type="Pfam" id="PF11951">
    <property type="entry name" value="Fungal_trans_2"/>
    <property type="match status" value="1"/>
</dbReference>
<keyword evidence="1" id="KW-0539">Nucleus</keyword>
<dbReference type="PANTHER" id="PTHR47784:SF5">
    <property type="entry name" value="STEROL UPTAKE CONTROL PROTEIN 2"/>
    <property type="match status" value="1"/>
</dbReference>
<dbReference type="PROSITE" id="PS51257">
    <property type="entry name" value="PROKAR_LIPOPROTEIN"/>
    <property type="match status" value="1"/>
</dbReference>
<dbReference type="GO" id="GO:0001228">
    <property type="term" value="F:DNA-binding transcription activator activity, RNA polymerase II-specific"/>
    <property type="evidence" value="ECO:0007669"/>
    <property type="project" value="TreeGrafter"/>
</dbReference>
<evidence type="ECO:0000313" key="4">
    <source>
        <dbReference type="EMBL" id="KAK0390582.1"/>
    </source>
</evidence>
<dbReference type="SMART" id="SM00066">
    <property type="entry name" value="GAL4"/>
    <property type="match status" value="1"/>
</dbReference>
<evidence type="ECO:0000256" key="1">
    <source>
        <dbReference type="ARBA" id="ARBA00023242"/>
    </source>
</evidence>
<feature type="region of interest" description="Disordered" evidence="2">
    <location>
        <begin position="96"/>
        <end position="147"/>
    </location>
</feature>
<sequence>MTGPWRLQNPVSPNLPACALLGCTCGSQQIGASSVAISQFSAALARAARGSSLMKRLGYRKSRNGCLLCKKRRVKCDEQRPCSACVRHGVSCSLEGSGGAGDTEGSSAARPVSSLRSSPRTLSRVSSPASVSASLPPSTSSSSKQGISPGAFGDVDLNVSFLHDSPSEPTGTPQALEYGQSALIDLELMHHYTAHAYRSFPHISTVPDFFQTNVPRLALRHRFLLHQMLAIAAFHLMHVTPDLPPEYFQRATHHLTKALSGIRAALTAEMTFESGKALFAASSLLLSSTYASRQHLPADGIIDDLIGMVALYHGTSSIQRIAVEKLSKNLFHEVFGDQLHEPAAIEPWLSEYTSELKVLKSYILAAPDLPGNVRSAALHGTQILLDSPWTLTEADRAIASTFETRILYRWPFWAADDYLQLVRQREPAALAPLIFYSAVMRRAEQKCWFLTGWAARIAEAATEFLEGTPWALYTRWAFRVIETGS</sequence>
<proteinExistence type="predicted"/>
<dbReference type="InterPro" id="IPR053157">
    <property type="entry name" value="Sterol_Uptake_Regulator"/>
</dbReference>
<reference evidence="4" key="1">
    <citation type="submission" date="2022-10" db="EMBL/GenBank/DDBJ databases">
        <title>Determination and structural analysis of whole genome sequence of Sarocladium strictum F4-1.</title>
        <authorList>
            <person name="Hu L."/>
            <person name="Jiang Y."/>
        </authorList>
    </citation>
    <scope>NUCLEOTIDE SEQUENCE</scope>
    <source>
        <strain evidence="4">F4-1</strain>
    </source>
</reference>
<name>A0AA39GR60_SARSR</name>
<dbReference type="InterPro" id="IPR021858">
    <property type="entry name" value="Fun_TF"/>
</dbReference>
<feature type="compositionally biased region" description="Low complexity" evidence="2">
    <location>
        <begin position="106"/>
        <end position="143"/>
    </location>
</feature>
<dbReference type="InterPro" id="IPR001138">
    <property type="entry name" value="Zn2Cys6_DnaBD"/>
</dbReference>
<dbReference type="SUPFAM" id="SSF57701">
    <property type="entry name" value="Zn2/Cys6 DNA-binding domain"/>
    <property type="match status" value="1"/>
</dbReference>
<feature type="domain" description="Zn(2)-C6 fungal-type" evidence="3">
    <location>
        <begin position="65"/>
        <end position="94"/>
    </location>
</feature>
<dbReference type="PANTHER" id="PTHR47784">
    <property type="entry name" value="STEROL UPTAKE CONTROL PROTEIN 2"/>
    <property type="match status" value="1"/>
</dbReference>
<accession>A0AA39GR60</accession>
<evidence type="ECO:0000259" key="3">
    <source>
        <dbReference type="PROSITE" id="PS50048"/>
    </source>
</evidence>
<organism evidence="4 5">
    <name type="scientific">Sarocladium strictum</name>
    <name type="common">Black bundle disease fungus</name>
    <name type="synonym">Acremonium strictum</name>
    <dbReference type="NCBI Taxonomy" id="5046"/>
    <lineage>
        <taxon>Eukaryota</taxon>
        <taxon>Fungi</taxon>
        <taxon>Dikarya</taxon>
        <taxon>Ascomycota</taxon>
        <taxon>Pezizomycotina</taxon>
        <taxon>Sordariomycetes</taxon>
        <taxon>Hypocreomycetidae</taxon>
        <taxon>Hypocreales</taxon>
        <taxon>Sarocladiaceae</taxon>
        <taxon>Sarocladium</taxon>
    </lineage>
</organism>
<dbReference type="PROSITE" id="PS00463">
    <property type="entry name" value="ZN2_CY6_FUNGAL_1"/>
    <property type="match status" value="1"/>
</dbReference>
<dbReference type="AlphaFoldDB" id="A0AA39GR60"/>
<evidence type="ECO:0000313" key="5">
    <source>
        <dbReference type="Proteomes" id="UP001175261"/>
    </source>
</evidence>
<evidence type="ECO:0000256" key="2">
    <source>
        <dbReference type="SAM" id="MobiDB-lite"/>
    </source>
</evidence>
<gene>
    <name evidence="4" type="ORF">NLU13_0086</name>
</gene>
<dbReference type="PROSITE" id="PS50048">
    <property type="entry name" value="ZN2_CY6_FUNGAL_2"/>
    <property type="match status" value="1"/>
</dbReference>
<dbReference type="Gene3D" id="4.10.240.10">
    <property type="entry name" value="Zn(2)-C6 fungal-type DNA-binding domain"/>
    <property type="match status" value="1"/>
</dbReference>
<dbReference type="Pfam" id="PF00172">
    <property type="entry name" value="Zn_clus"/>
    <property type="match status" value="1"/>
</dbReference>
<protein>
    <recommendedName>
        <fullName evidence="3">Zn(2)-C6 fungal-type domain-containing protein</fullName>
    </recommendedName>
</protein>
<dbReference type="EMBL" id="JAPDFR010000001">
    <property type="protein sequence ID" value="KAK0390582.1"/>
    <property type="molecule type" value="Genomic_DNA"/>
</dbReference>
<dbReference type="GO" id="GO:0008270">
    <property type="term" value="F:zinc ion binding"/>
    <property type="evidence" value="ECO:0007669"/>
    <property type="project" value="InterPro"/>
</dbReference>
<dbReference type="Proteomes" id="UP001175261">
    <property type="component" value="Unassembled WGS sequence"/>
</dbReference>
<keyword evidence="5" id="KW-1185">Reference proteome</keyword>